<keyword evidence="2" id="KW-1185">Reference proteome</keyword>
<evidence type="ECO:0000313" key="1">
    <source>
        <dbReference type="EMBL" id="MST70927.1"/>
    </source>
</evidence>
<gene>
    <name evidence="1" type="ORF">FYJ65_06190</name>
</gene>
<dbReference type="EMBL" id="VUNA01000010">
    <property type="protein sequence ID" value="MST70927.1"/>
    <property type="molecule type" value="Genomic_DNA"/>
</dbReference>
<dbReference type="Proteomes" id="UP000469424">
    <property type="component" value="Unassembled WGS sequence"/>
</dbReference>
<evidence type="ECO:0000313" key="2">
    <source>
        <dbReference type="Proteomes" id="UP000469424"/>
    </source>
</evidence>
<dbReference type="AlphaFoldDB" id="A0A6N7X5R8"/>
<accession>A0A6N7X5R8</accession>
<proteinExistence type="predicted"/>
<protein>
    <submittedName>
        <fullName evidence="1">Uncharacterized protein</fullName>
    </submittedName>
</protein>
<organism evidence="1 2">
    <name type="scientific">Mogibacterium kristiansenii</name>
    <dbReference type="NCBI Taxonomy" id="2606708"/>
    <lineage>
        <taxon>Bacteria</taxon>
        <taxon>Bacillati</taxon>
        <taxon>Bacillota</taxon>
        <taxon>Clostridia</taxon>
        <taxon>Peptostreptococcales</taxon>
        <taxon>Anaerovoracaceae</taxon>
        <taxon>Mogibacterium</taxon>
    </lineage>
</organism>
<sequence length="107" mass="12631">MRDRSKEIAMLEDTLKILKQGWYEKNGKRIQLKLSAKEMQEIQVYLPEAVKKNCSDPEFSRPFVIGRCGHGCENIDSFALARKRLGDTYLFTRDDHALCRNYKRCEW</sequence>
<reference evidence="1 2" key="1">
    <citation type="submission" date="2019-08" db="EMBL/GenBank/DDBJ databases">
        <title>In-depth cultivation of the pig gut microbiome towards novel bacterial diversity and tailored functional studies.</title>
        <authorList>
            <person name="Wylensek D."/>
            <person name="Hitch T.C.A."/>
            <person name="Clavel T."/>
        </authorList>
    </citation>
    <scope>NUCLEOTIDE SEQUENCE [LARGE SCALE GENOMIC DNA]</scope>
    <source>
        <strain evidence="1 2">WCA-MUC-591-APC-4B</strain>
    </source>
</reference>
<name>A0A6N7X5R8_9FIRM</name>
<comment type="caution">
    <text evidence="1">The sequence shown here is derived from an EMBL/GenBank/DDBJ whole genome shotgun (WGS) entry which is preliminary data.</text>
</comment>
<dbReference type="RefSeq" id="WP_154554487.1">
    <property type="nucleotide sequence ID" value="NZ_JBJESO010000012.1"/>
</dbReference>